<evidence type="ECO:0000256" key="1">
    <source>
        <dbReference type="ARBA" id="ARBA00004613"/>
    </source>
</evidence>
<dbReference type="Proteomes" id="UP001174691">
    <property type="component" value="Unassembled WGS sequence"/>
</dbReference>
<dbReference type="InterPro" id="IPR006045">
    <property type="entry name" value="Cupin_1"/>
</dbReference>
<dbReference type="EMBL" id="JANBVN010000152">
    <property type="protein sequence ID" value="KAJ9137985.1"/>
    <property type="molecule type" value="Genomic_DNA"/>
</dbReference>
<reference evidence="8" key="1">
    <citation type="submission" date="2022-07" db="EMBL/GenBank/DDBJ databases">
        <title>Fungi with potential for degradation of polypropylene.</title>
        <authorList>
            <person name="Gostincar C."/>
        </authorList>
    </citation>
    <scope>NUCLEOTIDE SEQUENCE</scope>
    <source>
        <strain evidence="8">EXF-13287</strain>
    </source>
</reference>
<feature type="domain" description="Cupin type-1" evidence="7">
    <location>
        <begin position="52"/>
        <end position="209"/>
    </location>
</feature>
<organism evidence="8 9">
    <name type="scientific">Coniochaeta hoffmannii</name>
    <dbReference type="NCBI Taxonomy" id="91930"/>
    <lineage>
        <taxon>Eukaryota</taxon>
        <taxon>Fungi</taxon>
        <taxon>Dikarya</taxon>
        <taxon>Ascomycota</taxon>
        <taxon>Pezizomycotina</taxon>
        <taxon>Sordariomycetes</taxon>
        <taxon>Sordariomycetidae</taxon>
        <taxon>Coniochaetales</taxon>
        <taxon>Coniochaetaceae</taxon>
        <taxon>Coniochaeta</taxon>
    </lineage>
</organism>
<dbReference type="Gene3D" id="2.60.120.10">
    <property type="entry name" value="Jelly Rolls"/>
    <property type="match status" value="1"/>
</dbReference>
<keyword evidence="6" id="KW-0732">Signal</keyword>
<dbReference type="PROSITE" id="PS00725">
    <property type="entry name" value="GERMIN"/>
    <property type="match status" value="1"/>
</dbReference>
<comment type="subcellular location">
    <subcellularLocation>
        <location evidence="1">Secreted</location>
    </subcellularLocation>
</comment>
<dbReference type="InterPro" id="IPR001929">
    <property type="entry name" value="Germin"/>
</dbReference>
<evidence type="ECO:0000256" key="2">
    <source>
        <dbReference type="ARBA" id="ARBA00007456"/>
    </source>
</evidence>
<dbReference type="PANTHER" id="PTHR31238">
    <property type="entry name" value="GERMIN-LIKE PROTEIN SUBFAMILY 3 MEMBER 3"/>
    <property type="match status" value="1"/>
</dbReference>
<comment type="similarity">
    <text evidence="2">Belongs to the germin family.</text>
</comment>
<dbReference type="SUPFAM" id="SSF51182">
    <property type="entry name" value="RmlC-like cupins"/>
    <property type="match status" value="1"/>
</dbReference>
<sequence>MRSAYLTTAILALTNSCRAAPQRRVRSAENNAAPELSLTAQLQLADTAIDRYALLKDSDFVFDYTRSVTGMANRKSYPDLVGTGGSMAVATFPPCGIAALHVHPRSSELFVVLTGRIYTEMTPESGVVVTANGTQQRVVRTELHPKQMTVFPQGSYHTQINPDCTPALTVASFNSEDPGAGLTAPGLFALSDDFAVPMFGQAWDGEDIDRIRHLLPQQAIFQVESCLKKCKIEKRAV</sequence>
<keyword evidence="4" id="KW-0479">Metal-binding</keyword>
<evidence type="ECO:0000259" key="7">
    <source>
        <dbReference type="SMART" id="SM00835"/>
    </source>
</evidence>
<name>A0AA38RHP5_9PEZI</name>
<dbReference type="InterPro" id="IPR019780">
    <property type="entry name" value="Germin_Mn-BS"/>
</dbReference>
<evidence type="ECO:0000256" key="5">
    <source>
        <dbReference type="ARBA" id="ARBA00023211"/>
    </source>
</evidence>
<proteinExistence type="inferred from homology"/>
<dbReference type="CDD" id="cd02241">
    <property type="entry name" value="cupin_OxOx"/>
    <property type="match status" value="1"/>
</dbReference>
<dbReference type="GO" id="GO:0030145">
    <property type="term" value="F:manganese ion binding"/>
    <property type="evidence" value="ECO:0007669"/>
    <property type="project" value="InterPro"/>
</dbReference>
<keyword evidence="5" id="KW-0464">Manganese</keyword>
<evidence type="ECO:0000313" key="9">
    <source>
        <dbReference type="Proteomes" id="UP001174691"/>
    </source>
</evidence>
<dbReference type="Pfam" id="PF00190">
    <property type="entry name" value="Cupin_1"/>
    <property type="match status" value="1"/>
</dbReference>
<accession>A0AA38RHP5</accession>
<feature type="signal peptide" evidence="6">
    <location>
        <begin position="1"/>
        <end position="19"/>
    </location>
</feature>
<comment type="caution">
    <text evidence="8">The sequence shown here is derived from an EMBL/GenBank/DDBJ whole genome shotgun (WGS) entry which is preliminary data.</text>
</comment>
<protein>
    <recommendedName>
        <fullName evidence="7">Cupin type-1 domain-containing protein</fullName>
    </recommendedName>
</protein>
<evidence type="ECO:0000256" key="3">
    <source>
        <dbReference type="ARBA" id="ARBA00022525"/>
    </source>
</evidence>
<dbReference type="InterPro" id="IPR011051">
    <property type="entry name" value="RmlC_Cupin_sf"/>
</dbReference>
<dbReference type="SMART" id="SM00835">
    <property type="entry name" value="Cupin_1"/>
    <property type="match status" value="1"/>
</dbReference>
<keyword evidence="9" id="KW-1185">Reference proteome</keyword>
<dbReference type="AlphaFoldDB" id="A0AA38RHP5"/>
<evidence type="ECO:0000313" key="8">
    <source>
        <dbReference type="EMBL" id="KAJ9137985.1"/>
    </source>
</evidence>
<evidence type="ECO:0000256" key="4">
    <source>
        <dbReference type="ARBA" id="ARBA00022723"/>
    </source>
</evidence>
<dbReference type="PRINTS" id="PR00325">
    <property type="entry name" value="GERMIN"/>
</dbReference>
<gene>
    <name evidence="8" type="ORF">NKR19_g8007</name>
</gene>
<dbReference type="GO" id="GO:0005576">
    <property type="term" value="C:extracellular region"/>
    <property type="evidence" value="ECO:0007669"/>
    <property type="project" value="UniProtKB-SubCell"/>
</dbReference>
<feature type="chain" id="PRO_5041383043" description="Cupin type-1 domain-containing protein" evidence="6">
    <location>
        <begin position="20"/>
        <end position="237"/>
    </location>
</feature>
<keyword evidence="3" id="KW-0964">Secreted</keyword>
<dbReference type="InterPro" id="IPR014710">
    <property type="entry name" value="RmlC-like_jellyroll"/>
</dbReference>
<evidence type="ECO:0000256" key="6">
    <source>
        <dbReference type="SAM" id="SignalP"/>
    </source>
</evidence>